<gene>
    <name evidence="4" type="ORF">C2869_02435</name>
</gene>
<sequence length="236" mass="25186">MTTLTLQKAKRWLKASDTPLARHLFNAAKACIHFELPNVRWFYGSLFASHKLVTNSLAALMRIIYWTPLFKSQTLTTGKRLYLYGGLPFMSGGVQVSLGDDCRVSGQTTFSGRVHGEYPAQLIVGDNVDIGWMTTIACGRKVAIGNNVRIAGRAFLAGYPGHPIDAQQRAAGSPETEDQVGDIILEDDVWLATGVSVMAGVTIGKGTIVAAGSVVTKSLPANVLAGGVPAKVIKTL</sequence>
<dbReference type="RefSeq" id="WP_108601443.1">
    <property type="nucleotide sequence ID" value="NZ_CP026604.1"/>
</dbReference>
<dbReference type="AlphaFoldDB" id="A0A2S0VME3"/>
<accession>A0A2S0VME3</accession>
<dbReference type="InterPro" id="IPR001451">
    <property type="entry name" value="Hexapep"/>
</dbReference>
<evidence type="ECO:0000256" key="2">
    <source>
        <dbReference type="ARBA" id="ARBA00022737"/>
    </source>
</evidence>
<proteinExistence type="predicted"/>
<dbReference type="EMBL" id="CP026604">
    <property type="protein sequence ID" value="AWB65366.1"/>
    <property type="molecule type" value="Genomic_DNA"/>
</dbReference>
<dbReference type="GO" id="GO:0016746">
    <property type="term" value="F:acyltransferase activity"/>
    <property type="evidence" value="ECO:0007669"/>
    <property type="project" value="UniProtKB-KW"/>
</dbReference>
<name>A0A2S0VME3_9ALTE</name>
<reference evidence="4 5" key="1">
    <citation type="submission" date="2018-01" db="EMBL/GenBank/DDBJ databases">
        <title>Genome sequence of a Cantenovulum-like bacteria.</title>
        <authorList>
            <person name="Tan W.R."/>
            <person name="Lau N.-S."/>
            <person name="Go F."/>
            <person name="Amirul A.-A.A."/>
        </authorList>
    </citation>
    <scope>NUCLEOTIDE SEQUENCE [LARGE SCALE GENOMIC DNA]</scope>
    <source>
        <strain evidence="4 5">CCB-QB4</strain>
    </source>
</reference>
<dbReference type="InterPro" id="IPR018357">
    <property type="entry name" value="Hexapep_transf_CS"/>
</dbReference>
<dbReference type="InterPro" id="IPR011004">
    <property type="entry name" value="Trimer_LpxA-like_sf"/>
</dbReference>
<keyword evidence="3" id="KW-0012">Acyltransferase</keyword>
<keyword evidence="2" id="KW-0677">Repeat</keyword>
<keyword evidence="5" id="KW-1185">Reference proteome</keyword>
<evidence type="ECO:0000256" key="1">
    <source>
        <dbReference type="ARBA" id="ARBA00022679"/>
    </source>
</evidence>
<dbReference type="Proteomes" id="UP000244441">
    <property type="component" value="Chromosome"/>
</dbReference>
<dbReference type="PROSITE" id="PS00101">
    <property type="entry name" value="HEXAPEP_TRANSFERASES"/>
    <property type="match status" value="1"/>
</dbReference>
<dbReference type="SUPFAM" id="SSF51161">
    <property type="entry name" value="Trimeric LpxA-like enzymes"/>
    <property type="match status" value="1"/>
</dbReference>
<protein>
    <submittedName>
        <fullName evidence="4">Acetyltransferase</fullName>
    </submittedName>
</protein>
<keyword evidence="1 4" id="KW-0808">Transferase</keyword>
<evidence type="ECO:0000313" key="4">
    <source>
        <dbReference type="EMBL" id="AWB65366.1"/>
    </source>
</evidence>
<evidence type="ECO:0000256" key="3">
    <source>
        <dbReference type="ARBA" id="ARBA00023315"/>
    </source>
</evidence>
<dbReference type="PANTHER" id="PTHR23416">
    <property type="entry name" value="SIALIC ACID SYNTHASE-RELATED"/>
    <property type="match status" value="1"/>
</dbReference>
<evidence type="ECO:0000313" key="5">
    <source>
        <dbReference type="Proteomes" id="UP000244441"/>
    </source>
</evidence>
<dbReference type="Pfam" id="PF00132">
    <property type="entry name" value="Hexapep"/>
    <property type="match status" value="1"/>
</dbReference>
<dbReference type="OrthoDB" id="9815592at2"/>
<dbReference type="CDD" id="cd04647">
    <property type="entry name" value="LbH_MAT_like"/>
    <property type="match status" value="1"/>
</dbReference>
<organism evidence="4 5">
    <name type="scientific">Saccharobesus litoralis</name>
    <dbReference type="NCBI Taxonomy" id="2172099"/>
    <lineage>
        <taxon>Bacteria</taxon>
        <taxon>Pseudomonadati</taxon>
        <taxon>Pseudomonadota</taxon>
        <taxon>Gammaproteobacteria</taxon>
        <taxon>Alteromonadales</taxon>
        <taxon>Alteromonadaceae</taxon>
        <taxon>Saccharobesus</taxon>
    </lineage>
</organism>
<dbReference type="Gene3D" id="2.160.10.10">
    <property type="entry name" value="Hexapeptide repeat proteins"/>
    <property type="match status" value="1"/>
</dbReference>
<dbReference type="KEGG" id="cate:C2869_02435"/>
<dbReference type="InterPro" id="IPR051159">
    <property type="entry name" value="Hexapeptide_acetyltransf"/>
</dbReference>